<name>A0AAX3U8R2_9VIBR</name>
<sequence length="297" mass="33779">MCPSTISSISNISISNINSVNEHPRPPTGGENHLPKKIRHIKTVQKKSEINANEIITKILTKAKEEQLDPDLYIETKPKLNPEIEQLLQRLYTELDKQDKYQSQLLTQNLKREMPSELGMGPDSKRAKMAPSAPCQKPELSMTEIQVASDGLCFFRAILVDKTQFTDYASEQKINAQEIEGLVKDNFNTELELALKSALSSLRTLNIRQSLIQSKSDEDVITLLNNNLAKWYSGTELAKLFSHSANDNDFAKFNVFSDVIFEHLHTQFDTSNLVYDGRNHYDVKIRRPIENAALQLY</sequence>
<evidence type="ECO:0000313" key="2">
    <source>
        <dbReference type="EMBL" id="WGK83666.1"/>
    </source>
</evidence>
<dbReference type="RefSeq" id="WP_301067379.1">
    <property type="nucleotide sequence ID" value="NZ_CP118710.1"/>
</dbReference>
<feature type="region of interest" description="Disordered" evidence="1">
    <location>
        <begin position="115"/>
        <end position="134"/>
    </location>
</feature>
<evidence type="ECO:0000256" key="1">
    <source>
        <dbReference type="SAM" id="MobiDB-lite"/>
    </source>
</evidence>
<dbReference type="EMBL" id="CP118710">
    <property type="protein sequence ID" value="WGK83666.1"/>
    <property type="molecule type" value="Genomic_DNA"/>
</dbReference>
<evidence type="ECO:0008006" key="4">
    <source>
        <dbReference type="Google" id="ProtNLM"/>
    </source>
</evidence>
<gene>
    <name evidence="2" type="ORF">PYE51_14715</name>
</gene>
<protein>
    <recommendedName>
        <fullName evidence="4">OTU domain-containing protein</fullName>
    </recommendedName>
</protein>
<evidence type="ECO:0000313" key="3">
    <source>
        <dbReference type="Proteomes" id="UP001239257"/>
    </source>
</evidence>
<accession>A0AAX3U8R2</accession>
<dbReference type="AlphaFoldDB" id="A0AAX3U8R2"/>
<feature type="region of interest" description="Disordered" evidence="1">
    <location>
        <begin position="17"/>
        <end position="36"/>
    </location>
</feature>
<organism evidence="2 3">
    <name type="scientific">Vibrio aestuarianus</name>
    <dbReference type="NCBI Taxonomy" id="28171"/>
    <lineage>
        <taxon>Bacteria</taxon>
        <taxon>Pseudomonadati</taxon>
        <taxon>Pseudomonadota</taxon>
        <taxon>Gammaproteobacteria</taxon>
        <taxon>Vibrionales</taxon>
        <taxon>Vibrionaceae</taxon>
        <taxon>Vibrio</taxon>
    </lineage>
</organism>
<reference evidence="2" key="1">
    <citation type="submission" date="2022-02" db="EMBL/GenBank/DDBJ databases">
        <title>Emergence and expansion in Europe of a Vibrio aestuarianus clonal complex pathogenic for oysters.</title>
        <authorList>
            <person name="Mesnil A."/>
            <person name="Travers M.-A."/>
        </authorList>
    </citation>
    <scope>NUCLEOTIDE SEQUENCE</scope>
    <source>
        <strain evidence="2">U29</strain>
    </source>
</reference>
<proteinExistence type="predicted"/>
<dbReference type="Proteomes" id="UP001239257">
    <property type="component" value="Chromosome 2"/>
</dbReference>